<evidence type="ECO:0000313" key="3">
    <source>
        <dbReference type="EMBL" id="SEN33429.1"/>
    </source>
</evidence>
<dbReference type="AlphaFoldDB" id="A0A1H8FP24"/>
<evidence type="ECO:0000256" key="1">
    <source>
        <dbReference type="SAM" id="Phobius"/>
    </source>
</evidence>
<accession>A0A1H8FP24</accession>
<dbReference type="OrthoDB" id="9808689at2"/>
<dbReference type="PANTHER" id="PTHR36698:SF2">
    <property type="entry name" value="MCE_MLAD DOMAIN-CONTAINING PROTEIN"/>
    <property type="match status" value="1"/>
</dbReference>
<keyword evidence="1" id="KW-0472">Membrane</keyword>
<dbReference type="Gene3D" id="1.20.120.20">
    <property type="entry name" value="Apolipoprotein"/>
    <property type="match status" value="1"/>
</dbReference>
<dbReference type="RefSeq" id="WP_090610744.1">
    <property type="nucleotide sequence ID" value="NZ_CP067124.1"/>
</dbReference>
<reference evidence="3 4" key="1">
    <citation type="submission" date="2016-10" db="EMBL/GenBank/DDBJ databases">
        <authorList>
            <person name="de Groot N.N."/>
        </authorList>
    </citation>
    <scope>NUCLEOTIDE SEQUENCE [LARGE SCALE GENOMIC DNA]</scope>
    <source>
        <strain evidence="3 4">DSM 8512</strain>
    </source>
</reference>
<dbReference type="Pfam" id="PF02470">
    <property type="entry name" value="MlaD"/>
    <property type="match status" value="1"/>
</dbReference>
<evidence type="ECO:0000259" key="2">
    <source>
        <dbReference type="Pfam" id="PF02470"/>
    </source>
</evidence>
<feature type="domain" description="Mce/MlaD" evidence="2">
    <location>
        <begin position="40"/>
        <end position="115"/>
    </location>
</feature>
<gene>
    <name evidence="3" type="ORF">SAMN04489859_1004160</name>
</gene>
<feature type="transmembrane region" description="Helical" evidence="1">
    <location>
        <begin position="7"/>
        <end position="29"/>
    </location>
</feature>
<sequence>METKANYALIGAFTIAGFLGILGFLMWFAKLEINRQFAYYDIHFTEVSGLGIASEVRFAGLTVGSVVAMDLAPDRAGPVRVRIEVAEDTPIRTDSRASLEAQGVTGVSNVFITAGTPNAPLLRDQDDEGIPEIRSSRSALQTLSDQGPQIIERLNVVAEQLTELLGEENQSRVNNILDNVERSSSNLDQAMADISAATEAIGQAAEGIATFGGKLDGLSETAGTALSNFSTAAETADGTLASATQTLDELRDYVSGDLRGLTQRLDQTAGALQENLSRLGTRAESSLDNLDRALDSGSRAFDQAAVMFSTDLGPIISDLHDTLGRVNSTLDSVADDIPQITAQLRQAATSAADAFASLQSVLDSAAAPVQSFTREALPQFARLSQEMRNLVGNIDQLVTTLRRNPSQILSGPRTPEFRR</sequence>
<dbReference type="PANTHER" id="PTHR36698">
    <property type="entry name" value="BLL5892 PROTEIN"/>
    <property type="match status" value="1"/>
</dbReference>
<name>A0A1H8FP24_9RHOB</name>
<keyword evidence="1" id="KW-1133">Transmembrane helix</keyword>
<dbReference type="EMBL" id="FODE01000004">
    <property type="protein sequence ID" value="SEN33429.1"/>
    <property type="molecule type" value="Genomic_DNA"/>
</dbReference>
<keyword evidence="4" id="KW-1185">Reference proteome</keyword>
<organism evidence="3 4">
    <name type="scientific">Paracoccus alcaliphilus</name>
    <dbReference type="NCBI Taxonomy" id="34002"/>
    <lineage>
        <taxon>Bacteria</taxon>
        <taxon>Pseudomonadati</taxon>
        <taxon>Pseudomonadota</taxon>
        <taxon>Alphaproteobacteria</taxon>
        <taxon>Rhodobacterales</taxon>
        <taxon>Paracoccaceae</taxon>
        <taxon>Paracoccus</taxon>
    </lineage>
</organism>
<dbReference type="SUPFAM" id="SSF58104">
    <property type="entry name" value="Methyl-accepting chemotaxis protein (MCP) signaling domain"/>
    <property type="match status" value="1"/>
</dbReference>
<proteinExistence type="predicted"/>
<keyword evidence="1" id="KW-0812">Transmembrane</keyword>
<evidence type="ECO:0000313" key="4">
    <source>
        <dbReference type="Proteomes" id="UP000199054"/>
    </source>
</evidence>
<dbReference type="Proteomes" id="UP000199054">
    <property type="component" value="Unassembled WGS sequence"/>
</dbReference>
<dbReference type="STRING" id="34002.SAMN04489859_1004160"/>
<dbReference type="InterPro" id="IPR003399">
    <property type="entry name" value="Mce/MlaD"/>
</dbReference>
<protein>
    <submittedName>
        <fullName evidence="3">Phospholipid/cholesterol/gamma-HCH transport system substrate-binding protein</fullName>
    </submittedName>
</protein>